<organism evidence="1 2">
    <name type="scientific">Elasticomyces elasticus</name>
    <dbReference type="NCBI Taxonomy" id="574655"/>
    <lineage>
        <taxon>Eukaryota</taxon>
        <taxon>Fungi</taxon>
        <taxon>Dikarya</taxon>
        <taxon>Ascomycota</taxon>
        <taxon>Pezizomycotina</taxon>
        <taxon>Dothideomycetes</taxon>
        <taxon>Dothideomycetidae</taxon>
        <taxon>Mycosphaerellales</taxon>
        <taxon>Teratosphaeriaceae</taxon>
        <taxon>Elasticomyces</taxon>
    </lineage>
</organism>
<proteinExistence type="predicted"/>
<dbReference type="AlphaFoldDB" id="A0AAN7ZLE3"/>
<dbReference type="InterPro" id="IPR021858">
    <property type="entry name" value="Fun_TF"/>
</dbReference>
<gene>
    <name evidence="1" type="ORF">LTR97_010925</name>
</gene>
<protein>
    <recommendedName>
        <fullName evidence="3">Transcription factor domain-containing protein</fullName>
    </recommendedName>
</protein>
<dbReference type="EMBL" id="JAVRQU010000019">
    <property type="protein sequence ID" value="KAK5692613.1"/>
    <property type="molecule type" value="Genomic_DNA"/>
</dbReference>
<sequence>MDHEGAYHTDVLMFDGQPNDVPNNEVHQHVQPIPDPTAHIGGGAVDTFLPVPVALDHVGKELLANVFQTNYQRPHRDDWFTVGLHDQSTFLQVLANSAMHFQGLRDLDGIPQRSKLSTIYYQLAVKSMRKRLAKLQDEGVLVQHSRRPISNQNPRTSKEIDALIGTAAAFICYTDIASLEEEWTLHLTGLLLLVKSREGGLQRLGPHLQSTISW</sequence>
<evidence type="ECO:0000313" key="1">
    <source>
        <dbReference type="EMBL" id="KAK5692613.1"/>
    </source>
</evidence>
<dbReference type="Pfam" id="PF11951">
    <property type="entry name" value="Fungal_trans_2"/>
    <property type="match status" value="1"/>
</dbReference>
<reference evidence="1" key="1">
    <citation type="submission" date="2023-08" db="EMBL/GenBank/DDBJ databases">
        <title>Black Yeasts Isolated from many extreme environments.</title>
        <authorList>
            <person name="Coleine C."/>
            <person name="Stajich J.E."/>
            <person name="Selbmann L."/>
        </authorList>
    </citation>
    <scope>NUCLEOTIDE SEQUENCE</scope>
    <source>
        <strain evidence="1">CCFEE 5810</strain>
    </source>
</reference>
<dbReference type="Proteomes" id="UP001310594">
    <property type="component" value="Unassembled WGS sequence"/>
</dbReference>
<evidence type="ECO:0008006" key="3">
    <source>
        <dbReference type="Google" id="ProtNLM"/>
    </source>
</evidence>
<comment type="caution">
    <text evidence="1">The sequence shown here is derived from an EMBL/GenBank/DDBJ whole genome shotgun (WGS) entry which is preliminary data.</text>
</comment>
<accession>A0AAN7ZLE3</accession>
<evidence type="ECO:0000313" key="2">
    <source>
        <dbReference type="Proteomes" id="UP001310594"/>
    </source>
</evidence>
<name>A0AAN7ZLE3_9PEZI</name>